<keyword evidence="7" id="KW-0238">DNA-binding</keyword>
<comment type="catalytic activity">
    <reaction evidence="8">
        <text>DNA(n) + a 2'-deoxyribonucleoside 5'-triphosphate = DNA(n+1) + diphosphate</text>
        <dbReference type="Rhea" id="RHEA:22508"/>
        <dbReference type="Rhea" id="RHEA-COMP:17339"/>
        <dbReference type="Rhea" id="RHEA-COMP:17340"/>
        <dbReference type="ChEBI" id="CHEBI:33019"/>
        <dbReference type="ChEBI" id="CHEBI:61560"/>
        <dbReference type="ChEBI" id="CHEBI:173112"/>
        <dbReference type="EC" id="2.7.7.7"/>
    </reaction>
</comment>
<dbReference type="PROSITE" id="PS00116">
    <property type="entry name" value="DNA_POLYMERASE_B"/>
    <property type="match status" value="1"/>
</dbReference>
<evidence type="ECO:0000256" key="3">
    <source>
        <dbReference type="ARBA" id="ARBA00022679"/>
    </source>
</evidence>
<dbReference type="Gene3D" id="1.10.287.690">
    <property type="entry name" value="Helix hairpin bin"/>
    <property type="match status" value="1"/>
</dbReference>
<dbReference type="PANTHER" id="PTHR33568">
    <property type="entry name" value="DNA POLYMERASE"/>
    <property type="match status" value="1"/>
</dbReference>
<sequence>MITDFPCKKLSRLSGTGRPVRWLFLDTETKQQRCSLTEGGKLFTPWCDEYLFEAGQFTGIKHRFKLGWTCFSRYEKSIGFVSAVWQFHTDTEKLWNYVTSLAVPGSPLHIIGHNIFFDLQCSDFFYYLTLWGWCLDFYYDKGLTYILVIHRGNRRIKCLSSTNFFPFSLEKLGDMLKMPKGKIDFDKASRADLITYCRQDVLILQQAMKYYITFLDDNNLGRFFMSRAGQAFGAYRYRFMDKKIYLHKDVDVTALEESGYFGGRVEARFLGIVPGKSFVHLDINSLYPFVMKTNRVPVKLIDHGWSMRVDKLSELLRKYCLMAKVDLVTDQPAYAKRYKGKLVFPTGKFLTTLCSEGLQFAIDNDHIKYIGEYSVYKADRIFTDYVAQFYKMRGQFKNTDNLIMSEISKNFLNFLYGKFAQKADCVEMADDITCDGYYREEVYDLVTGKTEITTKMFNRIWRTFGKEPSKIYFVAIAAHITEYARFVLYRLMQKVGLENVLYCDTDSLKIKQKYVSVLAEDLDENRIGSLKIEGRTKHLSIFGAKHYTTEKATKIKGVPSKAKQIGDHKYKYLEFQRQRQHLRQQVTRFFVTREVTKTVKPYYDKGEVLSDGRIIPFRL</sequence>
<dbReference type="GO" id="GO:0000166">
    <property type="term" value="F:nucleotide binding"/>
    <property type="evidence" value="ECO:0007669"/>
    <property type="project" value="InterPro"/>
</dbReference>
<dbReference type="AlphaFoldDB" id="A0A0F9IA42"/>
<evidence type="ECO:0000256" key="6">
    <source>
        <dbReference type="ARBA" id="ARBA00022932"/>
    </source>
</evidence>
<comment type="caution">
    <text evidence="10">The sequence shown here is derived from an EMBL/GenBank/DDBJ whole genome shotgun (WGS) entry which is preliminary data.</text>
</comment>
<dbReference type="InterPro" id="IPR004868">
    <property type="entry name" value="DNA-dir_DNA_pol_B_mt/vir"/>
</dbReference>
<dbReference type="InterPro" id="IPR017964">
    <property type="entry name" value="DNA-dir_DNA_pol_B_CS"/>
</dbReference>
<reference evidence="10" key="1">
    <citation type="journal article" date="2015" name="Nature">
        <title>Complex archaea that bridge the gap between prokaryotes and eukaryotes.</title>
        <authorList>
            <person name="Spang A."/>
            <person name="Saw J.H."/>
            <person name="Jorgensen S.L."/>
            <person name="Zaremba-Niedzwiedzka K."/>
            <person name="Martijn J."/>
            <person name="Lind A.E."/>
            <person name="van Eijk R."/>
            <person name="Schleper C."/>
            <person name="Guy L."/>
            <person name="Ettema T.J."/>
        </authorList>
    </citation>
    <scope>NUCLEOTIDE SEQUENCE</scope>
</reference>
<evidence type="ECO:0000313" key="10">
    <source>
        <dbReference type="EMBL" id="KKM24362.1"/>
    </source>
</evidence>
<dbReference type="GO" id="GO:0006260">
    <property type="term" value="P:DNA replication"/>
    <property type="evidence" value="ECO:0007669"/>
    <property type="project" value="UniProtKB-KW"/>
</dbReference>
<evidence type="ECO:0000256" key="7">
    <source>
        <dbReference type="ARBA" id="ARBA00023125"/>
    </source>
</evidence>
<evidence type="ECO:0000256" key="1">
    <source>
        <dbReference type="ARBA" id="ARBA00005755"/>
    </source>
</evidence>
<dbReference type="InterPro" id="IPR036397">
    <property type="entry name" value="RNaseH_sf"/>
</dbReference>
<proteinExistence type="inferred from homology"/>
<dbReference type="InterPro" id="IPR023211">
    <property type="entry name" value="DNA_pol_palm_dom_sf"/>
</dbReference>
<feature type="domain" description="DNA-directed DNA polymerase family B mitochondria/virus" evidence="9">
    <location>
        <begin position="192"/>
        <end position="487"/>
    </location>
</feature>
<dbReference type="InterPro" id="IPR012337">
    <property type="entry name" value="RNaseH-like_sf"/>
</dbReference>
<dbReference type="GO" id="GO:0003677">
    <property type="term" value="F:DNA binding"/>
    <property type="evidence" value="ECO:0007669"/>
    <property type="project" value="UniProtKB-KW"/>
</dbReference>
<dbReference type="SUPFAM" id="SSF53098">
    <property type="entry name" value="Ribonuclease H-like"/>
    <property type="match status" value="1"/>
</dbReference>
<organism evidence="10">
    <name type="scientific">marine sediment metagenome</name>
    <dbReference type="NCBI Taxonomy" id="412755"/>
    <lineage>
        <taxon>unclassified sequences</taxon>
        <taxon>metagenomes</taxon>
        <taxon>ecological metagenomes</taxon>
    </lineage>
</organism>
<accession>A0A0F9IA42</accession>
<evidence type="ECO:0000259" key="9">
    <source>
        <dbReference type="Pfam" id="PF03175"/>
    </source>
</evidence>
<name>A0A0F9IA42_9ZZZZ</name>
<gene>
    <name evidence="10" type="ORF">LCGC14_1605830</name>
</gene>
<comment type="similarity">
    <text evidence="1">Belongs to the DNA polymerase type-B family.</text>
</comment>
<evidence type="ECO:0000256" key="5">
    <source>
        <dbReference type="ARBA" id="ARBA00022705"/>
    </source>
</evidence>
<evidence type="ECO:0000256" key="4">
    <source>
        <dbReference type="ARBA" id="ARBA00022695"/>
    </source>
</evidence>
<keyword evidence="6" id="KW-0239">DNA-directed DNA polymerase</keyword>
<dbReference type="SUPFAM" id="SSF56672">
    <property type="entry name" value="DNA/RNA polymerases"/>
    <property type="match status" value="1"/>
</dbReference>
<keyword evidence="3" id="KW-0808">Transferase</keyword>
<dbReference type="GO" id="GO:0003887">
    <property type="term" value="F:DNA-directed DNA polymerase activity"/>
    <property type="evidence" value="ECO:0007669"/>
    <property type="project" value="UniProtKB-KW"/>
</dbReference>
<dbReference type="Gene3D" id="3.30.420.10">
    <property type="entry name" value="Ribonuclease H-like superfamily/Ribonuclease H"/>
    <property type="match status" value="1"/>
</dbReference>
<keyword evidence="5" id="KW-0235">DNA replication</keyword>
<keyword evidence="4" id="KW-0548">Nucleotidyltransferase</keyword>
<dbReference type="EMBL" id="LAZR01012940">
    <property type="protein sequence ID" value="KKM24362.1"/>
    <property type="molecule type" value="Genomic_DNA"/>
</dbReference>
<evidence type="ECO:0000256" key="2">
    <source>
        <dbReference type="ARBA" id="ARBA00012417"/>
    </source>
</evidence>
<dbReference type="Gene3D" id="3.90.1600.10">
    <property type="entry name" value="Palm domain of DNA polymerase"/>
    <property type="match status" value="1"/>
</dbReference>
<protein>
    <recommendedName>
        <fullName evidence="2">DNA-directed DNA polymerase</fullName>
        <ecNumber evidence="2">2.7.7.7</ecNumber>
    </recommendedName>
</protein>
<dbReference type="EC" id="2.7.7.7" evidence="2"/>
<dbReference type="InterPro" id="IPR043502">
    <property type="entry name" value="DNA/RNA_pol_sf"/>
</dbReference>
<dbReference type="Pfam" id="PF03175">
    <property type="entry name" value="DNA_pol_B_2"/>
    <property type="match status" value="1"/>
</dbReference>
<dbReference type="PANTHER" id="PTHR33568:SF3">
    <property type="entry name" value="DNA-DIRECTED DNA POLYMERASE"/>
    <property type="match status" value="1"/>
</dbReference>
<evidence type="ECO:0000256" key="8">
    <source>
        <dbReference type="ARBA" id="ARBA00049244"/>
    </source>
</evidence>